<evidence type="ECO:0000259" key="3">
    <source>
        <dbReference type="Pfam" id="PF01425"/>
    </source>
</evidence>
<name>A0A1Y6CJ98_9PROT</name>
<feature type="domain" description="Amidase" evidence="3">
    <location>
        <begin position="26"/>
        <end position="441"/>
    </location>
</feature>
<dbReference type="Gene3D" id="3.90.1300.10">
    <property type="entry name" value="Amidase signature (AS) domain"/>
    <property type="match status" value="1"/>
</dbReference>
<reference evidence="4 5" key="1">
    <citation type="submission" date="2017-04" db="EMBL/GenBank/DDBJ databases">
        <authorList>
            <person name="Afonso C.L."/>
            <person name="Miller P.J."/>
            <person name="Scott M.A."/>
            <person name="Spackman E."/>
            <person name="Goraichik I."/>
            <person name="Dimitrov K.M."/>
            <person name="Suarez D.L."/>
            <person name="Swayne D.E."/>
        </authorList>
    </citation>
    <scope>NUCLEOTIDE SEQUENCE [LARGE SCALE GENOMIC DNA]</scope>
    <source>
        <strain evidence="4 5">USBA 355</strain>
    </source>
</reference>
<evidence type="ECO:0000256" key="2">
    <source>
        <dbReference type="SAM" id="MobiDB-lite"/>
    </source>
</evidence>
<dbReference type="AlphaFoldDB" id="A0A1Y6CJ98"/>
<dbReference type="GO" id="GO:0016740">
    <property type="term" value="F:transferase activity"/>
    <property type="evidence" value="ECO:0007669"/>
    <property type="project" value="UniProtKB-KW"/>
</dbReference>
<accession>A0A1Y6CJ98</accession>
<dbReference type="InterPro" id="IPR023631">
    <property type="entry name" value="Amidase_dom"/>
</dbReference>
<keyword evidence="5" id="KW-1185">Reference proteome</keyword>
<dbReference type="PANTHER" id="PTHR11895:SF7">
    <property type="entry name" value="GLUTAMYL-TRNA(GLN) AMIDOTRANSFERASE SUBUNIT A, MITOCHONDRIAL"/>
    <property type="match status" value="1"/>
</dbReference>
<dbReference type="SUPFAM" id="SSF75304">
    <property type="entry name" value="Amidase signature (AS) enzymes"/>
    <property type="match status" value="1"/>
</dbReference>
<proteinExistence type="inferred from homology"/>
<evidence type="ECO:0000256" key="1">
    <source>
        <dbReference type="ARBA" id="ARBA00009199"/>
    </source>
</evidence>
<dbReference type="Pfam" id="PF01425">
    <property type="entry name" value="Amidase"/>
    <property type="match status" value="1"/>
</dbReference>
<dbReference type="Proteomes" id="UP000192917">
    <property type="component" value="Unassembled WGS sequence"/>
</dbReference>
<gene>
    <name evidence="4" type="ORF">SAMN05428998_12218</name>
</gene>
<feature type="region of interest" description="Disordered" evidence="2">
    <location>
        <begin position="134"/>
        <end position="154"/>
    </location>
</feature>
<dbReference type="STRING" id="560819.SAMN05428998_12218"/>
<sequence>MMTDVTRLPVVELRDRLAAGALSALEVAEGFLARCEAVEPEVRAFAFLDPEHVRAQARRLDEHRKSGRPLGRLHGLPVALKDTIDTADMPTENGTAVDKGRRPEEDAVAVSRLRQAGALIFGKTVTTELAYFAPGPTRNPHDLERTPGGSSQGSAAAVAAGMAPLAVGTQTAGSVIRPAAFCGIVGFKPSFGLIPRSGVLTQCRELDTLGTFARDLEGAALLAEGLQGHDEGDPDTRPLAALPLLSACGEMPPYQPLFAFVRGPTWDQAAADTVEAFAELAGALGEIGGTGPDGEGICDEVELPEEFAEGIEAQLRLQHVGIARNYGHYLDRHGELMSPVLRQAVEQGRALSAIEFLNAKDWAAVLRDGLDRLFERYDAILTPAAPGEAPRDLAITGKPAFNALWTLLGLPAVTLPLLAGENGMPLGVQLVGRKGEDERLLRTAAWLQRSLTADDASTTTREAKLA</sequence>
<keyword evidence="4" id="KW-0808">Transferase</keyword>
<dbReference type="InterPro" id="IPR000120">
    <property type="entry name" value="Amidase"/>
</dbReference>
<comment type="similarity">
    <text evidence="1">Belongs to the amidase family.</text>
</comment>
<dbReference type="PANTHER" id="PTHR11895">
    <property type="entry name" value="TRANSAMIDASE"/>
    <property type="match status" value="1"/>
</dbReference>
<protein>
    <submittedName>
        <fullName evidence="4">Asp-tRNAAsn/Glu-tRNAGln amidotransferase A subunit</fullName>
    </submittedName>
</protein>
<evidence type="ECO:0000313" key="5">
    <source>
        <dbReference type="Proteomes" id="UP000192917"/>
    </source>
</evidence>
<dbReference type="EMBL" id="FWZX01000022">
    <property type="protein sequence ID" value="SMF58321.1"/>
    <property type="molecule type" value="Genomic_DNA"/>
</dbReference>
<evidence type="ECO:0000313" key="4">
    <source>
        <dbReference type="EMBL" id="SMF58321.1"/>
    </source>
</evidence>
<organism evidence="4 5">
    <name type="scientific">Tistlia consotensis USBA 355</name>
    <dbReference type="NCBI Taxonomy" id="560819"/>
    <lineage>
        <taxon>Bacteria</taxon>
        <taxon>Pseudomonadati</taxon>
        <taxon>Pseudomonadota</taxon>
        <taxon>Alphaproteobacteria</taxon>
        <taxon>Rhodospirillales</taxon>
        <taxon>Rhodovibrionaceae</taxon>
        <taxon>Tistlia</taxon>
    </lineage>
</organism>
<dbReference type="InterPro" id="IPR036928">
    <property type="entry name" value="AS_sf"/>
</dbReference>